<dbReference type="Proteomes" id="UP000537126">
    <property type="component" value="Unassembled WGS sequence"/>
</dbReference>
<dbReference type="InterPro" id="IPR000086">
    <property type="entry name" value="NUDIX_hydrolase_dom"/>
</dbReference>
<dbReference type="EMBL" id="JAASRN010000002">
    <property type="protein sequence ID" value="NIK73898.1"/>
    <property type="molecule type" value="Genomic_DNA"/>
</dbReference>
<accession>A0A846MQH6</accession>
<keyword evidence="4" id="KW-0378">Hydrolase</keyword>
<dbReference type="Gene3D" id="3.90.79.10">
    <property type="entry name" value="Nucleoside Triphosphate Pyrophosphohydrolase"/>
    <property type="match status" value="1"/>
</dbReference>
<organism evidence="8 9">
    <name type="scientific">Thermonema lapsum</name>
    <dbReference type="NCBI Taxonomy" id="28195"/>
    <lineage>
        <taxon>Bacteria</taxon>
        <taxon>Pseudomonadati</taxon>
        <taxon>Bacteroidota</taxon>
        <taxon>Cytophagia</taxon>
        <taxon>Cytophagales</taxon>
        <taxon>Thermonemataceae</taxon>
        <taxon>Thermonema</taxon>
    </lineage>
</organism>
<protein>
    <submittedName>
        <fullName evidence="8">8-oxo-dGTP pyrophosphatase MutT (NUDIX family)</fullName>
    </submittedName>
</protein>
<keyword evidence="9" id="KW-1185">Reference proteome</keyword>
<comment type="cofactor">
    <cofactor evidence="1">
        <name>Mn(2+)</name>
        <dbReference type="ChEBI" id="CHEBI:29035"/>
    </cofactor>
</comment>
<evidence type="ECO:0000313" key="9">
    <source>
        <dbReference type="Proteomes" id="UP000537126"/>
    </source>
</evidence>
<evidence type="ECO:0000256" key="5">
    <source>
        <dbReference type="ARBA" id="ARBA00022842"/>
    </source>
</evidence>
<dbReference type="PROSITE" id="PS51462">
    <property type="entry name" value="NUDIX"/>
    <property type="match status" value="1"/>
</dbReference>
<dbReference type="AlphaFoldDB" id="A0A846MQH6"/>
<dbReference type="InterPro" id="IPR015797">
    <property type="entry name" value="NUDIX_hydrolase-like_dom_sf"/>
</dbReference>
<dbReference type="GO" id="GO:0010945">
    <property type="term" value="F:coenzyme A diphosphatase activity"/>
    <property type="evidence" value="ECO:0007669"/>
    <property type="project" value="InterPro"/>
</dbReference>
<evidence type="ECO:0000313" key="8">
    <source>
        <dbReference type="EMBL" id="NIK73898.1"/>
    </source>
</evidence>
<reference evidence="8 9" key="1">
    <citation type="submission" date="2020-03" db="EMBL/GenBank/DDBJ databases">
        <title>Genomic Encyclopedia of Type Strains, Phase IV (KMG-IV): sequencing the most valuable type-strain genomes for metagenomic binning, comparative biology and taxonomic classification.</title>
        <authorList>
            <person name="Goeker M."/>
        </authorList>
    </citation>
    <scope>NUCLEOTIDE SEQUENCE [LARGE SCALE GENOMIC DNA]</scope>
    <source>
        <strain evidence="8 9">DSM 5718</strain>
    </source>
</reference>
<proteinExistence type="predicted"/>
<comment type="caution">
    <text evidence="8">The sequence shown here is derived from an EMBL/GenBank/DDBJ whole genome shotgun (WGS) entry which is preliminary data.</text>
</comment>
<sequence>MHYQSPQPPPGQLKEQLWQALRAPLPGWRAHIGMAPPQRFPDKEPRDLPPPPGARLGAVLLLLYPKQAVWHIPFIVRQKYPGVHSGQIAFPGGKVDDTDADYVDTALRETAEEIGVTLSPPQVVGSLSPLYIPPSNFMVYPQVAVIDYAPVFEPEPTEVAATLEIPLHEFERCRDVHVRLWKDQEYHIPCFRVGEHIIWGATAMILNEFLQVWRQIVSSGA</sequence>
<dbReference type="SUPFAM" id="SSF55811">
    <property type="entry name" value="Nudix"/>
    <property type="match status" value="1"/>
</dbReference>
<dbReference type="CDD" id="cd03426">
    <property type="entry name" value="NUDIX_CoAse_Nudt7"/>
    <property type="match status" value="1"/>
</dbReference>
<comment type="cofactor">
    <cofactor evidence="2">
        <name>Mg(2+)</name>
        <dbReference type="ChEBI" id="CHEBI:18420"/>
    </cofactor>
</comment>
<dbReference type="PANTHER" id="PTHR12992">
    <property type="entry name" value="NUDIX HYDROLASE"/>
    <property type="match status" value="1"/>
</dbReference>
<evidence type="ECO:0000256" key="2">
    <source>
        <dbReference type="ARBA" id="ARBA00001946"/>
    </source>
</evidence>
<dbReference type="InterPro" id="IPR045121">
    <property type="entry name" value="CoAse"/>
</dbReference>
<feature type="domain" description="Nudix hydrolase" evidence="7">
    <location>
        <begin position="53"/>
        <end position="189"/>
    </location>
</feature>
<evidence type="ECO:0000256" key="6">
    <source>
        <dbReference type="ARBA" id="ARBA00023211"/>
    </source>
</evidence>
<evidence type="ECO:0000256" key="3">
    <source>
        <dbReference type="ARBA" id="ARBA00022723"/>
    </source>
</evidence>
<gene>
    <name evidence="8" type="ORF">FHS56_001411</name>
</gene>
<keyword evidence="5" id="KW-0460">Magnesium</keyword>
<evidence type="ECO:0000256" key="1">
    <source>
        <dbReference type="ARBA" id="ARBA00001936"/>
    </source>
</evidence>
<dbReference type="Pfam" id="PF00293">
    <property type="entry name" value="NUDIX"/>
    <property type="match status" value="1"/>
</dbReference>
<keyword evidence="3" id="KW-0479">Metal-binding</keyword>
<evidence type="ECO:0000256" key="4">
    <source>
        <dbReference type="ARBA" id="ARBA00022801"/>
    </source>
</evidence>
<name>A0A846MQH6_9BACT</name>
<dbReference type="GO" id="GO:0046872">
    <property type="term" value="F:metal ion binding"/>
    <property type="evidence" value="ECO:0007669"/>
    <property type="project" value="UniProtKB-KW"/>
</dbReference>
<keyword evidence="6" id="KW-0464">Manganese</keyword>
<dbReference type="RefSeq" id="WP_166919154.1">
    <property type="nucleotide sequence ID" value="NZ_JAASRN010000002.1"/>
</dbReference>
<evidence type="ECO:0000259" key="7">
    <source>
        <dbReference type="PROSITE" id="PS51462"/>
    </source>
</evidence>
<dbReference type="PANTHER" id="PTHR12992:SF11">
    <property type="entry name" value="MITOCHONDRIAL COENZYME A DIPHOSPHATASE NUDT8"/>
    <property type="match status" value="1"/>
</dbReference>